<evidence type="ECO:0000313" key="5">
    <source>
        <dbReference type="Proteomes" id="UP000008312"/>
    </source>
</evidence>
<organism evidence="4">
    <name type="scientific">Blastocystis hominis</name>
    <dbReference type="NCBI Taxonomy" id="12968"/>
    <lineage>
        <taxon>Eukaryota</taxon>
        <taxon>Sar</taxon>
        <taxon>Stramenopiles</taxon>
        <taxon>Bigyra</taxon>
        <taxon>Opalozoa</taxon>
        <taxon>Opalinata</taxon>
        <taxon>Blastocystidae</taxon>
        <taxon>Blastocystis</taxon>
    </lineage>
</organism>
<protein>
    <recommendedName>
        <fullName evidence="1">Calmodulin</fullName>
    </recommendedName>
</protein>
<feature type="domain" description="EF-hand" evidence="3">
    <location>
        <begin position="67"/>
        <end position="102"/>
    </location>
</feature>
<dbReference type="PROSITE" id="PS50222">
    <property type="entry name" value="EF_HAND_2"/>
    <property type="match status" value="2"/>
</dbReference>
<dbReference type="GO" id="GO:0016460">
    <property type="term" value="C:myosin II complex"/>
    <property type="evidence" value="ECO:0007669"/>
    <property type="project" value="TreeGrafter"/>
</dbReference>
<dbReference type="InterPro" id="IPR002048">
    <property type="entry name" value="EF_hand_dom"/>
</dbReference>
<keyword evidence="5" id="KW-1185">Reference proteome</keyword>
<evidence type="ECO:0000259" key="3">
    <source>
        <dbReference type="PROSITE" id="PS50222"/>
    </source>
</evidence>
<dbReference type="Gene3D" id="1.10.238.10">
    <property type="entry name" value="EF-hand"/>
    <property type="match status" value="2"/>
</dbReference>
<reference evidence="4" key="1">
    <citation type="submission" date="2010-02" db="EMBL/GenBank/DDBJ databases">
        <title>Sequencing and annotation of the Blastocystis hominis genome.</title>
        <authorList>
            <person name="Wincker P."/>
        </authorList>
    </citation>
    <scope>NUCLEOTIDE SEQUENCE</scope>
    <source>
        <strain evidence="4">Singapore isolate B</strain>
    </source>
</reference>
<proteinExistence type="predicted"/>
<dbReference type="InterPro" id="IPR011992">
    <property type="entry name" value="EF-hand-dom_pair"/>
</dbReference>
<dbReference type="InterPro" id="IPR050230">
    <property type="entry name" value="CALM/Myosin/TropC-like"/>
</dbReference>
<dbReference type="OMA" id="DSIYKMT"/>
<dbReference type="FunFam" id="1.10.238.10:FF:000001">
    <property type="entry name" value="Calmodulin 1"/>
    <property type="match status" value="1"/>
</dbReference>
<dbReference type="PANTHER" id="PTHR23048">
    <property type="entry name" value="MYOSIN LIGHT CHAIN 1, 3"/>
    <property type="match status" value="1"/>
</dbReference>
<dbReference type="PANTHER" id="PTHR23048:SF0">
    <property type="entry name" value="CALMODULIN LIKE 3"/>
    <property type="match status" value="1"/>
</dbReference>
<dbReference type="OrthoDB" id="26525at2759"/>
<feature type="domain" description="EF-hand" evidence="3">
    <location>
        <begin position="1"/>
        <end position="32"/>
    </location>
</feature>
<dbReference type="Proteomes" id="UP000008312">
    <property type="component" value="Unassembled WGS sequence"/>
</dbReference>
<dbReference type="GeneID" id="24920408"/>
<keyword evidence="2" id="KW-0677">Repeat</keyword>
<dbReference type="RefSeq" id="XP_012897469.1">
    <property type="nucleotide sequence ID" value="XM_013042015.1"/>
</dbReference>
<dbReference type="SUPFAM" id="SSF47473">
    <property type="entry name" value="EF-hand"/>
    <property type="match status" value="1"/>
</dbReference>
<evidence type="ECO:0000256" key="1">
    <source>
        <dbReference type="ARBA" id="ARBA00020786"/>
    </source>
</evidence>
<evidence type="ECO:0000313" key="4">
    <source>
        <dbReference type="EMBL" id="CBK23421.2"/>
    </source>
</evidence>
<dbReference type="EMBL" id="FN668661">
    <property type="protein sequence ID" value="CBK23421.2"/>
    <property type="molecule type" value="Genomic_DNA"/>
</dbReference>
<evidence type="ECO:0000256" key="2">
    <source>
        <dbReference type="ARBA" id="ARBA00022737"/>
    </source>
</evidence>
<name>D8M6K3_BLAHO</name>
<dbReference type="InParanoid" id="D8M6K3"/>
<sequence>MFRQVFNFLDKQKCGLVSCEKLGELVRISGFNPTEAEIANIKSRYSEKTGITFDEYIKLLSGLDCIATEDDIRGAFKVFDKYNDGKIKVDLLRNVLTRVGEPLTDREVDNFLEIMGMKDRDYIEYDALCSQLASYVYECL</sequence>
<gene>
    <name evidence="4" type="ORF">GSBLH_T00003304001</name>
</gene>
<dbReference type="AlphaFoldDB" id="D8M6K3"/>
<dbReference type="GO" id="GO:0005509">
    <property type="term" value="F:calcium ion binding"/>
    <property type="evidence" value="ECO:0007669"/>
    <property type="project" value="InterPro"/>
</dbReference>
<accession>D8M6K3</accession>